<comment type="subcellular location">
    <subcellularLocation>
        <location evidence="1">Endoplasmic reticulum membrane</location>
        <topology evidence="1">Multi-pass membrane protein</topology>
    </subcellularLocation>
</comment>
<gene>
    <name evidence="9" type="ORF">DSPE1174_LOCUS14472</name>
</gene>
<dbReference type="GO" id="GO:0006624">
    <property type="term" value="P:vacuolar protein processing"/>
    <property type="evidence" value="ECO:0007669"/>
    <property type="project" value="TreeGrafter"/>
</dbReference>
<feature type="compositionally biased region" description="Basic residues" evidence="7">
    <location>
        <begin position="157"/>
        <end position="172"/>
    </location>
</feature>
<sequence length="172" mass="19577">MAGQSAKKARKAESSAISKYQRVLLGSNAVYFLLRMCLFFSTFRFWVIMRWIFSTVVQMVTYTFVVDAEAANSAGGKNLQNRGEHFFDVFALVSIVQVAAALEYVIFRAERSWYLTLIVPGIGLYYVGSFGYNFFFPAPKKGAGDDDGQPLDASAEKKRRKMERKSRVKYQR</sequence>
<feature type="transmembrane region" description="Helical" evidence="8">
    <location>
        <begin position="86"/>
        <end position="107"/>
    </location>
</feature>
<accession>A0A7S2CGI7</accession>
<proteinExistence type="inferred from homology"/>
<evidence type="ECO:0000256" key="5">
    <source>
        <dbReference type="ARBA" id="ARBA00022989"/>
    </source>
</evidence>
<evidence type="ECO:0000256" key="6">
    <source>
        <dbReference type="ARBA" id="ARBA00023136"/>
    </source>
</evidence>
<reference evidence="9" key="1">
    <citation type="submission" date="2021-01" db="EMBL/GenBank/DDBJ databases">
        <authorList>
            <person name="Corre E."/>
            <person name="Pelletier E."/>
            <person name="Niang G."/>
            <person name="Scheremetjew M."/>
            <person name="Finn R."/>
            <person name="Kale V."/>
            <person name="Holt S."/>
            <person name="Cochrane G."/>
            <person name="Meng A."/>
            <person name="Brown T."/>
            <person name="Cohen L."/>
        </authorList>
    </citation>
    <scope>NUCLEOTIDE SEQUENCE</scope>
    <source>
        <strain evidence="9">CCMP1381</strain>
    </source>
</reference>
<dbReference type="InterPro" id="IPR008506">
    <property type="entry name" value="SND2/TMEM208"/>
</dbReference>
<feature type="transmembrane region" description="Helical" evidence="8">
    <location>
        <begin position="113"/>
        <end position="135"/>
    </location>
</feature>
<dbReference type="AlphaFoldDB" id="A0A7S2CGI7"/>
<dbReference type="PANTHER" id="PTHR13505:SF7">
    <property type="entry name" value="TRANSMEMBRANE PROTEIN 208"/>
    <property type="match status" value="1"/>
</dbReference>
<organism evidence="9">
    <name type="scientific">Octactis speculum</name>
    <dbReference type="NCBI Taxonomy" id="3111310"/>
    <lineage>
        <taxon>Eukaryota</taxon>
        <taxon>Sar</taxon>
        <taxon>Stramenopiles</taxon>
        <taxon>Ochrophyta</taxon>
        <taxon>Dictyochophyceae</taxon>
        <taxon>Dictyochales</taxon>
        <taxon>Dictyochaceae</taxon>
        <taxon>Octactis</taxon>
    </lineage>
</organism>
<protein>
    <recommendedName>
        <fullName evidence="10">Transmembrane protein 208</fullName>
    </recommendedName>
</protein>
<dbReference type="Pfam" id="PF05620">
    <property type="entry name" value="TMEM208_SND2"/>
    <property type="match status" value="1"/>
</dbReference>
<keyword evidence="3 8" id="KW-0812">Transmembrane</keyword>
<keyword evidence="4" id="KW-0256">Endoplasmic reticulum</keyword>
<dbReference type="GO" id="GO:0005773">
    <property type="term" value="C:vacuole"/>
    <property type="evidence" value="ECO:0007669"/>
    <property type="project" value="GOC"/>
</dbReference>
<feature type="region of interest" description="Disordered" evidence="7">
    <location>
        <begin position="140"/>
        <end position="172"/>
    </location>
</feature>
<evidence type="ECO:0000256" key="1">
    <source>
        <dbReference type="ARBA" id="ARBA00004477"/>
    </source>
</evidence>
<dbReference type="EMBL" id="HBGS01028533">
    <property type="protein sequence ID" value="CAD9424584.1"/>
    <property type="molecule type" value="Transcribed_RNA"/>
</dbReference>
<evidence type="ECO:0008006" key="10">
    <source>
        <dbReference type="Google" id="ProtNLM"/>
    </source>
</evidence>
<evidence type="ECO:0000256" key="4">
    <source>
        <dbReference type="ARBA" id="ARBA00022824"/>
    </source>
</evidence>
<dbReference type="PANTHER" id="PTHR13505">
    <property type="entry name" value="TRANSMEMBRANE PROTEIN 208"/>
    <property type="match status" value="1"/>
</dbReference>
<comment type="similarity">
    <text evidence="2">Belongs to the TMEM208 family.</text>
</comment>
<dbReference type="GO" id="GO:0005789">
    <property type="term" value="C:endoplasmic reticulum membrane"/>
    <property type="evidence" value="ECO:0007669"/>
    <property type="project" value="UniProtKB-SubCell"/>
</dbReference>
<name>A0A7S2CGI7_9STRA</name>
<evidence type="ECO:0000313" key="9">
    <source>
        <dbReference type="EMBL" id="CAD9424584.1"/>
    </source>
</evidence>
<evidence type="ECO:0000256" key="8">
    <source>
        <dbReference type="SAM" id="Phobius"/>
    </source>
</evidence>
<evidence type="ECO:0000256" key="7">
    <source>
        <dbReference type="SAM" id="MobiDB-lite"/>
    </source>
</evidence>
<evidence type="ECO:0000256" key="2">
    <source>
        <dbReference type="ARBA" id="ARBA00009950"/>
    </source>
</evidence>
<evidence type="ECO:0000256" key="3">
    <source>
        <dbReference type="ARBA" id="ARBA00022692"/>
    </source>
</evidence>
<keyword evidence="6 8" id="KW-0472">Membrane</keyword>
<keyword evidence="5 8" id="KW-1133">Transmembrane helix</keyword>